<keyword evidence="3" id="KW-1185">Reference proteome</keyword>
<protein>
    <submittedName>
        <fullName evidence="2">Uncharacterized protein</fullName>
    </submittedName>
</protein>
<accession>A0A4Q4SSM6</accession>
<evidence type="ECO:0000256" key="1">
    <source>
        <dbReference type="SAM" id="SignalP"/>
    </source>
</evidence>
<comment type="caution">
    <text evidence="2">The sequence shown here is derived from an EMBL/GenBank/DDBJ whole genome shotgun (WGS) entry which is preliminary data.</text>
</comment>
<dbReference type="OrthoDB" id="4718395at2759"/>
<feature type="signal peptide" evidence="1">
    <location>
        <begin position="1"/>
        <end position="19"/>
    </location>
</feature>
<name>A0A4Q4SSM6_9PEZI</name>
<dbReference type="AlphaFoldDB" id="A0A4Q4SSM6"/>
<reference evidence="2 3" key="1">
    <citation type="submission" date="2018-06" db="EMBL/GenBank/DDBJ databases">
        <title>Complete Genomes of Monosporascus.</title>
        <authorList>
            <person name="Robinson A.J."/>
            <person name="Natvig D.O."/>
        </authorList>
    </citation>
    <scope>NUCLEOTIDE SEQUENCE [LARGE SCALE GENOMIC DNA]</scope>
    <source>
        <strain evidence="2 3">CBS 110550</strain>
    </source>
</reference>
<keyword evidence="1" id="KW-0732">Signal</keyword>
<sequence>MQFSTTFAAILALAVGSNAASIKSRQRPMMASINTYDTANCQSLPDDAIEILQESVGKCGSYTFALQSVMPYIFNSACKFTVYSGEGCTGTGTVVKSFDCAASGQSYKLTC</sequence>
<evidence type="ECO:0000313" key="3">
    <source>
        <dbReference type="Proteomes" id="UP000293360"/>
    </source>
</evidence>
<organism evidence="2 3">
    <name type="scientific">Monosporascus ibericus</name>
    <dbReference type="NCBI Taxonomy" id="155417"/>
    <lineage>
        <taxon>Eukaryota</taxon>
        <taxon>Fungi</taxon>
        <taxon>Dikarya</taxon>
        <taxon>Ascomycota</taxon>
        <taxon>Pezizomycotina</taxon>
        <taxon>Sordariomycetes</taxon>
        <taxon>Xylariomycetidae</taxon>
        <taxon>Xylariales</taxon>
        <taxon>Xylariales incertae sedis</taxon>
        <taxon>Monosporascus</taxon>
    </lineage>
</organism>
<evidence type="ECO:0000313" key="2">
    <source>
        <dbReference type="EMBL" id="RYO75338.1"/>
    </source>
</evidence>
<gene>
    <name evidence="2" type="ORF">DL764_010508</name>
</gene>
<dbReference type="EMBL" id="QJNU01001565">
    <property type="protein sequence ID" value="RYO75338.1"/>
    <property type="molecule type" value="Genomic_DNA"/>
</dbReference>
<proteinExistence type="predicted"/>
<feature type="chain" id="PRO_5020347163" evidence="1">
    <location>
        <begin position="20"/>
        <end position="111"/>
    </location>
</feature>
<dbReference type="Proteomes" id="UP000293360">
    <property type="component" value="Unassembled WGS sequence"/>
</dbReference>